<comment type="catalytic activity">
    <reaction evidence="1">
        <text>Hydrolysis of alpha-(2-&gt;3)-, alpha-(2-&gt;6)-, alpha-(2-&gt;8)- glycosidic linkages of terminal sialic acid residues in oligosaccharides, glycoproteins, glycolipids, colominic acid and synthetic substrates.</text>
        <dbReference type="EC" id="3.2.1.18"/>
    </reaction>
</comment>
<dbReference type="InterPro" id="IPR036278">
    <property type="entry name" value="Sialidase_sf"/>
</dbReference>
<organism evidence="4 5">
    <name type="scientific">Streptococcus suis</name>
    <dbReference type="NCBI Taxonomy" id="1307"/>
    <lineage>
        <taxon>Bacteria</taxon>
        <taxon>Bacillati</taxon>
        <taxon>Bacillota</taxon>
        <taxon>Bacilli</taxon>
        <taxon>Lactobacillales</taxon>
        <taxon>Streptococcaceae</taxon>
        <taxon>Streptococcus</taxon>
    </lineage>
</organism>
<dbReference type="Proteomes" id="UP000305165">
    <property type="component" value="Unassembled WGS sequence"/>
</dbReference>
<dbReference type="GO" id="GO:0005737">
    <property type="term" value="C:cytoplasm"/>
    <property type="evidence" value="ECO:0007669"/>
    <property type="project" value="TreeGrafter"/>
</dbReference>
<dbReference type="GO" id="GO:0016020">
    <property type="term" value="C:membrane"/>
    <property type="evidence" value="ECO:0007669"/>
    <property type="project" value="TreeGrafter"/>
</dbReference>
<dbReference type="PANTHER" id="PTHR10628:SF30">
    <property type="entry name" value="EXO-ALPHA-SIALIDASE"/>
    <property type="match status" value="1"/>
</dbReference>
<evidence type="ECO:0000313" key="4">
    <source>
        <dbReference type="EMBL" id="TIH99716.1"/>
    </source>
</evidence>
<dbReference type="Gene3D" id="2.120.10.10">
    <property type="match status" value="1"/>
</dbReference>
<dbReference type="EMBL" id="SSXO01000003">
    <property type="protein sequence ID" value="TIH99716.1"/>
    <property type="molecule type" value="Genomic_DNA"/>
</dbReference>
<dbReference type="PANTHER" id="PTHR10628">
    <property type="entry name" value="SIALIDASE"/>
    <property type="match status" value="1"/>
</dbReference>
<name>A0A4T2GMJ9_STRSU</name>
<dbReference type="CDD" id="cd15482">
    <property type="entry name" value="Sialidase_non-viral"/>
    <property type="match status" value="1"/>
</dbReference>
<evidence type="ECO:0000256" key="3">
    <source>
        <dbReference type="ARBA" id="ARBA00012733"/>
    </source>
</evidence>
<proteinExistence type="inferred from homology"/>
<dbReference type="GO" id="GO:0009313">
    <property type="term" value="P:oligosaccharide catabolic process"/>
    <property type="evidence" value="ECO:0007669"/>
    <property type="project" value="TreeGrafter"/>
</dbReference>
<sequence length="140" mass="15630">MLLVNVNDKSPGYANLGDLYEGDNPTPIGNIYYQTETTVPFKVTMDNYIWMSYSDDDGLTWSAPVDLTATVKKEYMMFLGIGPGTGIVLHTGPHKGRLIVPAKGSSETHELRCLMLELASMRIYFMSYRPLMVALALMKI</sequence>
<dbReference type="InterPro" id="IPR026856">
    <property type="entry name" value="Sialidase_fam"/>
</dbReference>
<evidence type="ECO:0000256" key="2">
    <source>
        <dbReference type="ARBA" id="ARBA00009348"/>
    </source>
</evidence>
<dbReference type="SUPFAM" id="SSF50939">
    <property type="entry name" value="Sialidases"/>
    <property type="match status" value="1"/>
</dbReference>
<evidence type="ECO:0000313" key="5">
    <source>
        <dbReference type="Proteomes" id="UP000305165"/>
    </source>
</evidence>
<dbReference type="GO" id="GO:0004308">
    <property type="term" value="F:exo-alpha-sialidase activity"/>
    <property type="evidence" value="ECO:0007669"/>
    <property type="project" value="UniProtKB-EC"/>
</dbReference>
<dbReference type="EC" id="3.2.1.18" evidence="3"/>
<dbReference type="Gene3D" id="2.40.220.10">
    <property type="entry name" value="Intramolecular Trans-sialidase, Domain 3"/>
    <property type="match status" value="1"/>
</dbReference>
<accession>A0A4T2GMJ9</accession>
<dbReference type="GO" id="GO:0006689">
    <property type="term" value="P:ganglioside catabolic process"/>
    <property type="evidence" value="ECO:0007669"/>
    <property type="project" value="TreeGrafter"/>
</dbReference>
<evidence type="ECO:0000256" key="1">
    <source>
        <dbReference type="ARBA" id="ARBA00000427"/>
    </source>
</evidence>
<dbReference type="InterPro" id="IPR023364">
    <property type="entry name" value="Trans_sialidase_dom3"/>
</dbReference>
<dbReference type="OrthoDB" id="7294637at2"/>
<comment type="similarity">
    <text evidence="2">Belongs to the glycosyl hydrolase 33 family.</text>
</comment>
<reference evidence="4 5" key="1">
    <citation type="submission" date="2019-04" db="EMBL/GenBank/DDBJ databases">
        <title>Genome analysis of Streptococcus suis strain WUSS424.</title>
        <authorList>
            <person name="Chen H."/>
            <person name="Gao X."/>
            <person name="Wu Z."/>
        </authorList>
    </citation>
    <scope>NUCLEOTIDE SEQUENCE [LARGE SCALE GENOMIC DNA]</scope>
    <source>
        <strain evidence="4 5">WUSS424</strain>
    </source>
</reference>
<protein>
    <recommendedName>
        <fullName evidence="3">exo-alpha-sialidase</fullName>
        <ecNumber evidence="3">3.2.1.18</ecNumber>
    </recommendedName>
</protein>
<comment type="caution">
    <text evidence="4">The sequence shown here is derived from an EMBL/GenBank/DDBJ whole genome shotgun (WGS) entry which is preliminary data.</text>
</comment>
<dbReference type="AlphaFoldDB" id="A0A4T2GMJ9"/>
<gene>
    <name evidence="4" type="ORF">FAJ39_05810</name>
</gene>